<proteinExistence type="predicted"/>
<reference evidence="7" key="1">
    <citation type="submission" date="2017-09" db="EMBL/GenBank/DDBJ databases">
        <title>Depth-based differentiation of microbial function through sediment-hosted aquifers and enrichment of novel symbionts in the deep terrestrial subsurface.</title>
        <authorList>
            <person name="Probst A.J."/>
            <person name="Ladd B."/>
            <person name="Jarett J.K."/>
            <person name="Geller-Mcgrath D.E."/>
            <person name="Sieber C.M.K."/>
            <person name="Emerson J.B."/>
            <person name="Anantharaman K."/>
            <person name="Thomas B.C."/>
            <person name="Malmstrom R."/>
            <person name="Stieglmeier M."/>
            <person name="Klingl A."/>
            <person name="Woyke T."/>
            <person name="Ryan C.M."/>
            <person name="Banfield J.F."/>
        </authorList>
    </citation>
    <scope>NUCLEOTIDE SEQUENCE [LARGE SCALE GENOMIC DNA]</scope>
</reference>
<dbReference type="InterPro" id="IPR024083">
    <property type="entry name" value="Fumarase/histidase_N"/>
</dbReference>
<keyword evidence="6" id="KW-0456">Lyase</keyword>
<dbReference type="Proteomes" id="UP000229370">
    <property type="component" value="Unassembled WGS sequence"/>
</dbReference>
<dbReference type="EMBL" id="PFQK01000042">
    <property type="protein sequence ID" value="PJC81911.1"/>
    <property type="molecule type" value="Genomic_DNA"/>
</dbReference>
<protein>
    <submittedName>
        <fullName evidence="6">Adenylosuccinate lyase</fullName>
    </submittedName>
</protein>
<evidence type="ECO:0000313" key="7">
    <source>
        <dbReference type="Proteomes" id="UP000229370"/>
    </source>
</evidence>
<dbReference type="AlphaFoldDB" id="A0A2M8GMY8"/>
<dbReference type="Pfam" id="PF00206">
    <property type="entry name" value="Lyase_1"/>
    <property type="match status" value="1"/>
</dbReference>
<evidence type="ECO:0000256" key="3">
    <source>
        <dbReference type="ARBA" id="ARBA00022755"/>
    </source>
</evidence>
<feature type="domain" description="Fumarate lyase N-terminal" evidence="4">
    <location>
        <begin position="27"/>
        <end position="311"/>
    </location>
</feature>
<evidence type="ECO:0000256" key="2">
    <source>
        <dbReference type="ARBA" id="ARBA00004734"/>
    </source>
</evidence>
<dbReference type="InterPro" id="IPR013539">
    <property type="entry name" value="PurB_C"/>
</dbReference>
<keyword evidence="3" id="KW-0658">Purine biosynthesis</keyword>
<evidence type="ECO:0000313" key="6">
    <source>
        <dbReference type="EMBL" id="PJC81911.1"/>
    </source>
</evidence>
<gene>
    <name evidence="6" type="ORF">CO007_02305</name>
</gene>
<dbReference type="GO" id="GO:0006188">
    <property type="term" value="P:IMP biosynthetic process"/>
    <property type="evidence" value="ECO:0007669"/>
    <property type="project" value="InterPro"/>
</dbReference>
<dbReference type="PANTHER" id="PTHR43411:SF1">
    <property type="entry name" value="ADENYLOSUCCINATE LYASE"/>
    <property type="match status" value="1"/>
</dbReference>
<dbReference type="GO" id="GO:0004018">
    <property type="term" value="F:N6-(1,2-dicarboxyethyl)AMP AMP-lyase (fumarate-forming) activity"/>
    <property type="evidence" value="ECO:0007669"/>
    <property type="project" value="InterPro"/>
</dbReference>
<dbReference type="InterPro" id="IPR000362">
    <property type="entry name" value="Fumarate_lyase_fam"/>
</dbReference>
<dbReference type="NCBIfam" id="NF006764">
    <property type="entry name" value="PRK09285.1"/>
    <property type="match status" value="1"/>
</dbReference>
<comment type="pathway">
    <text evidence="1">Purine metabolism; IMP biosynthesis via de novo pathway; 5-amino-1-(5-phospho-D-ribosyl)imidazole-4-carboxamide from 5-amino-1-(5-phospho-D-ribosyl)imidazole-4-carboxylate: step 2/2.</text>
</comment>
<dbReference type="Gene3D" id="1.10.275.10">
    <property type="entry name" value="Fumarase/aspartase (N-terminal domain)"/>
    <property type="match status" value="1"/>
</dbReference>
<dbReference type="PRINTS" id="PR00149">
    <property type="entry name" value="FUMRATELYASE"/>
</dbReference>
<comment type="pathway">
    <text evidence="2">Purine metabolism; AMP biosynthesis via de novo pathway; AMP from IMP: step 2/2.</text>
</comment>
<organism evidence="6 7">
    <name type="scientific">Candidatus Roizmanbacteria bacterium CG_4_8_14_3_um_filter_36_10</name>
    <dbReference type="NCBI Taxonomy" id="1974834"/>
    <lineage>
        <taxon>Bacteria</taxon>
        <taxon>Candidatus Roizmaniibacteriota</taxon>
    </lineage>
</organism>
<sequence>MNKKLSFLYHIGEAITPLDGRNKHKIRELSYFFSEKALDKFRLLIELSYLKKLSQYKVIRRLTNRELTTIFRKIKAFSLKDYEKIREIEKKTNHDLKAVEEFIRDSLKKTSLKDVVEMIHFSLTSDDINNLAYVLMIKGSLKKIIIPELEKIEENLKEKSRKYKNIPMLARTHGQPAAPTTVGKEFLVYRQRLKEEIKILKNLLFKGKLTGNSGNLNAHKFVFPKINWLKFSEEFIASLGLEQDLVTTQIEPYDSLIRIFNSLLCINNILLGLSIDFWYYISLGYFKQKLIKTEVGSTALPHKINPIYFEGAEGGFGIANSLLEFYCRKLSYSRLQRDLSDSTVRRSFGIAFGYCLLSYQSINEGLNRIEADYDNIKYDLTRHPEVISEAIQNFLRTKDYKDAYDKTKKFFRGKDVDLTSIKKFIKNFKLEEGDEEKLIGLLPEKYTGYAEEIVNKFLNIKQLKVKKLLKIKRLNTNNSFNI</sequence>
<feature type="domain" description="Adenylosuccinate lyase PurB C-terminal" evidence="5">
    <location>
        <begin position="333"/>
        <end position="447"/>
    </location>
</feature>
<name>A0A2M8GMY8_9BACT</name>
<dbReference type="Gene3D" id="1.10.40.30">
    <property type="entry name" value="Fumarase/aspartase (C-terminal domain)"/>
    <property type="match status" value="1"/>
</dbReference>
<dbReference type="InterPro" id="IPR008948">
    <property type="entry name" value="L-Aspartase-like"/>
</dbReference>
<comment type="caution">
    <text evidence="6">The sequence shown here is derived from an EMBL/GenBank/DDBJ whole genome shotgun (WGS) entry which is preliminary data.</text>
</comment>
<dbReference type="InterPro" id="IPR047136">
    <property type="entry name" value="PurB_bact"/>
</dbReference>
<dbReference type="InterPro" id="IPR022761">
    <property type="entry name" value="Fumarate_lyase_N"/>
</dbReference>
<accession>A0A2M8GMY8</accession>
<evidence type="ECO:0000259" key="5">
    <source>
        <dbReference type="Pfam" id="PF08328"/>
    </source>
</evidence>
<dbReference type="Pfam" id="PF08328">
    <property type="entry name" value="ASL_C"/>
    <property type="match status" value="1"/>
</dbReference>
<dbReference type="Gene3D" id="1.20.200.10">
    <property type="entry name" value="Fumarase/aspartase (Central domain)"/>
    <property type="match status" value="1"/>
</dbReference>
<dbReference type="PANTHER" id="PTHR43411">
    <property type="entry name" value="ADENYLOSUCCINATE LYASE"/>
    <property type="match status" value="1"/>
</dbReference>
<evidence type="ECO:0000256" key="1">
    <source>
        <dbReference type="ARBA" id="ARBA00004706"/>
    </source>
</evidence>
<dbReference type="SUPFAM" id="SSF48557">
    <property type="entry name" value="L-aspartase-like"/>
    <property type="match status" value="1"/>
</dbReference>
<evidence type="ECO:0000259" key="4">
    <source>
        <dbReference type="Pfam" id="PF00206"/>
    </source>
</evidence>